<evidence type="ECO:0000313" key="4">
    <source>
        <dbReference type="Proteomes" id="UP000017836"/>
    </source>
</evidence>
<keyword evidence="1" id="KW-0812">Transmembrane</keyword>
<dbReference type="OrthoDB" id="768690at2759"/>
<dbReference type="PANTHER" id="PTHR33512:SF14">
    <property type="entry name" value="EXPRESSED PROTEIN"/>
    <property type="match status" value="1"/>
</dbReference>
<keyword evidence="2" id="KW-0732">Signal</keyword>
<evidence type="ECO:0000256" key="1">
    <source>
        <dbReference type="SAM" id="Phobius"/>
    </source>
</evidence>
<dbReference type="Pfam" id="PF06697">
    <property type="entry name" value="DUF1191"/>
    <property type="match status" value="1"/>
</dbReference>
<accession>W1P8L9</accession>
<dbReference type="Proteomes" id="UP000017836">
    <property type="component" value="Unassembled WGS sequence"/>
</dbReference>
<feature type="chain" id="PRO_5004807288" evidence="2">
    <location>
        <begin position="29"/>
        <end position="322"/>
    </location>
</feature>
<dbReference type="EMBL" id="KI394293">
    <property type="protein sequence ID" value="ERN04263.1"/>
    <property type="molecule type" value="Genomic_DNA"/>
</dbReference>
<dbReference type="OMA" id="RYEEFHI"/>
<proteinExistence type="predicted"/>
<keyword evidence="1" id="KW-1133">Transmembrane helix</keyword>
<keyword evidence="1" id="KW-0472">Membrane</keyword>
<dbReference type="PANTHER" id="PTHR33512">
    <property type="entry name" value="PROTEIN, PUTATIVE (DUF1191)-RELATED"/>
    <property type="match status" value="1"/>
</dbReference>
<dbReference type="STRING" id="13333.W1P8L9"/>
<feature type="signal peptide" evidence="2">
    <location>
        <begin position="1"/>
        <end position="28"/>
    </location>
</feature>
<dbReference type="eggNOG" id="ENOG502QSPM">
    <property type="taxonomic scope" value="Eukaryota"/>
</dbReference>
<dbReference type="KEGG" id="atr:18432419"/>
<protein>
    <submittedName>
        <fullName evidence="3">Uncharacterized protein</fullName>
    </submittedName>
</protein>
<keyword evidence="4" id="KW-1185">Reference proteome</keyword>
<name>W1P8L9_AMBTC</name>
<feature type="transmembrane region" description="Helical" evidence="1">
    <location>
        <begin position="250"/>
        <end position="273"/>
    </location>
</feature>
<reference evidence="4" key="1">
    <citation type="journal article" date="2013" name="Science">
        <title>The Amborella genome and the evolution of flowering plants.</title>
        <authorList>
            <consortium name="Amborella Genome Project"/>
        </authorList>
    </citation>
    <scope>NUCLEOTIDE SEQUENCE [LARGE SCALE GENOMIC DNA]</scope>
</reference>
<organism evidence="3 4">
    <name type="scientific">Amborella trichopoda</name>
    <dbReference type="NCBI Taxonomy" id="13333"/>
    <lineage>
        <taxon>Eukaryota</taxon>
        <taxon>Viridiplantae</taxon>
        <taxon>Streptophyta</taxon>
        <taxon>Embryophyta</taxon>
        <taxon>Tracheophyta</taxon>
        <taxon>Spermatophyta</taxon>
        <taxon>Magnoliopsida</taxon>
        <taxon>Amborellales</taxon>
        <taxon>Amborellaceae</taxon>
        <taxon>Amborella</taxon>
    </lineage>
</organism>
<dbReference type="HOGENOM" id="CLU_062328_0_0_1"/>
<evidence type="ECO:0000256" key="2">
    <source>
        <dbReference type="SAM" id="SignalP"/>
    </source>
</evidence>
<evidence type="ECO:0000313" key="3">
    <source>
        <dbReference type="EMBL" id="ERN04263.1"/>
    </source>
</evidence>
<dbReference type="InterPro" id="IPR010605">
    <property type="entry name" value="DUF1191"/>
</dbReference>
<gene>
    <name evidence="3" type="ORF">AMTR_s00077p00162920</name>
</gene>
<sequence>MKSIWGFLKLRTLILFTVVLSFISEVHARITSNDVYEGQQLIRSSRHLDSLLQGHAYKAFIHPHTGVIYGASVPSNMTGIELRVVRLRSGSMRVRGLGYREFSIPRGVIETPYVKRLALVYQNLSNWSSYYYDVPGYSFITPVLGLLGYNALNLSATNLPELSLRASMKPISINFSGMIVPRGAQAKCVQFHLNGSIELSDMVLPNVCYTSTQGHFAVIIESKTPSLSPSPESSPQPIHKKKDHLRAWKIAVGSVVAGVAGLGLLGLIAYVFLRYRKRSNLVNMEKQAIEGENLRIEEVGNMRAPVAAEIRTRPALENEDFQ</sequence>
<dbReference type="AlphaFoldDB" id="W1P8L9"/>
<dbReference type="Gramene" id="ERN04263">
    <property type="protein sequence ID" value="ERN04263"/>
    <property type="gene ID" value="AMTR_s00077p00162920"/>
</dbReference>